<reference evidence="4 5" key="1">
    <citation type="submission" date="2022-12" db="EMBL/GenBank/DDBJ databases">
        <title>Hymenobacter canadensis sp. nov. isolated from lake water of the Cambridge Bay, Canada.</title>
        <authorList>
            <person name="Kim W.H."/>
            <person name="Lee Y.M."/>
        </authorList>
    </citation>
    <scope>NUCLEOTIDE SEQUENCE [LARGE SCALE GENOMIC DNA]</scope>
    <source>
        <strain evidence="4 5">PAMC 29467</strain>
    </source>
</reference>
<evidence type="ECO:0000256" key="1">
    <source>
        <dbReference type="ARBA" id="ARBA00004442"/>
    </source>
</evidence>
<evidence type="ECO:0000313" key="4">
    <source>
        <dbReference type="EMBL" id="WBA41320.1"/>
    </source>
</evidence>
<keyword evidence="5" id="KW-1185">Reference proteome</keyword>
<protein>
    <submittedName>
        <fullName evidence="4">TonB-dependent receptor</fullName>
    </submittedName>
</protein>
<keyword evidence="4" id="KW-0675">Receptor</keyword>
<evidence type="ECO:0000256" key="3">
    <source>
        <dbReference type="ARBA" id="ARBA00023237"/>
    </source>
</evidence>
<proteinExistence type="predicted"/>
<evidence type="ECO:0000256" key="2">
    <source>
        <dbReference type="ARBA" id="ARBA00023136"/>
    </source>
</evidence>
<dbReference type="SUPFAM" id="SSF56935">
    <property type="entry name" value="Porins"/>
    <property type="match status" value="1"/>
</dbReference>
<comment type="subcellular location">
    <subcellularLocation>
        <location evidence="1">Cell outer membrane</location>
    </subcellularLocation>
</comment>
<sequence length="56" mass="5941">MTGYSTLDAYLGYTLPKLGATLQLGAFNILDSQNVQVYGGPGVGRLAYAGLLFELK</sequence>
<dbReference type="Gene3D" id="2.40.170.20">
    <property type="entry name" value="TonB-dependent receptor, beta-barrel domain"/>
    <property type="match status" value="1"/>
</dbReference>
<dbReference type="InterPro" id="IPR036942">
    <property type="entry name" value="Beta-barrel_TonB_sf"/>
</dbReference>
<dbReference type="RefSeq" id="WP_269559396.1">
    <property type="nucleotide sequence ID" value="NZ_CP114767.1"/>
</dbReference>
<name>A0ABY7LQ30_9BACT</name>
<evidence type="ECO:0000313" key="5">
    <source>
        <dbReference type="Proteomes" id="UP001211005"/>
    </source>
</evidence>
<keyword evidence="3" id="KW-0998">Cell outer membrane</keyword>
<gene>
    <name evidence="4" type="ORF">O3303_16050</name>
</gene>
<dbReference type="Proteomes" id="UP001211005">
    <property type="component" value="Chromosome"/>
</dbReference>
<keyword evidence="2" id="KW-0472">Membrane</keyword>
<dbReference type="EMBL" id="CP114767">
    <property type="protein sequence ID" value="WBA41320.1"/>
    <property type="molecule type" value="Genomic_DNA"/>
</dbReference>
<accession>A0ABY7LQ30</accession>
<organism evidence="4 5">
    <name type="scientific">Hymenobacter canadensis</name>
    <dbReference type="NCBI Taxonomy" id="2999067"/>
    <lineage>
        <taxon>Bacteria</taxon>
        <taxon>Pseudomonadati</taxon>
        <taxon>Bacteroidota</taxon>
        <taxon>Cytophagia</taxon>
        <taxon>Cytophagales</taxon>
        <taxon>Hymenobacteraceae</taxon>
        <taxon>Hymenobacter</taxon>
    </lineage>
</organism>